<keyword evidence="2" id="KW-1185">Reference proteome</keyword>
<dbReference type="Proteomes" id="UP000024635">
    <property type="component" value="Unassembled WGS sequence"/>
</dbReference>
<comment type="caution">
    <text evidence="1">The sequence shown here is derived from an EMBL/GenBank/DDBJ whole genome shotgun (WGS) entry which is preliminary data.</text>
</comment>
<dbReference type="EMBL" id="JARK01001572">
    <property type="protein sequence ID" value="EYB89084.1"/>
    <property type="molecule type" value="Genomic_DNA"/>
</dbReference>
<evidence type="ECO:0000313" key="2">
    <source>
        <dbReference type="Proteomes" id="UP000024635"/>
    </source>
</evidence>
<evidence type="ECO:0000313" key="1">
    <source>
        <dbReference type="EMBL" id="EYB89084.1"/>
    </source>
</evidence>
<sequence length="78" mass="8518">MAEPLGLGVDRDGNESWFVIEKRVDRKQKHTSISCYNSYVLCSNAGALLISSYLENSSTCDGATFAVFLSPLLGIQND</sequence>
<gene>
    <name evidence="1" type="primary">Acey_s0236.g3208</name>
    <name evidence="1" type="ORF">Y032_0236g3208</name>
</gene>
<dbReference type="AlphaFoldDB" id="A0A016SFM9"/>
<reference evidence="2" key="1">
    <citation type="journal article" date="2015" name="Nat. Genet.">
        <title>The genome and transcriptome of the zoonotic hookworm Ancylostoma ceylanicum identify infection-specific gene families.</title>
        <authorList>
            <person name="Schwarz E.M."/>
            <person name="Hu Y."/>
            <person name="Antoshechkin I."/>
            <person name="Miller M.M."/>
            <person name="Sternberg P.W."/>
            <person name="Aroian R.V."/>
        </authorList>
    </citation>
    <scope>NUCLEOTIDE SEQUENCE</scope>
    <source>
        <strain evidence="2">HY135</strain>
    </source>
</reference>
<accession>A0A016SFM9</accession>
<name>A0A016SFM9_9BILA</name>
<protein>
    <submittedName>
        <fullName evidence="1">Uncharacterized protein</fullName>
    </submittedName>
</protein>
<organism evidence="1 2">
    <name type="scientific">Ancylostoma ceylanicum</name>
    <dbReference type="NCBI Taxonomy" id="53326"/>
    <lineage>
        <taxon>Eukaryota</taxon>
        <taxon>Metazoa</taxon>
        <taxon>Ecdysozoa</taxon>
        <taxon>Nematoda</taxon>
        <taxon>Chromadorea</taxon>
        <taxon>Rhabditida</taxon>
        <taxon>Rhabditina</taxon>
        <taxon>Rhabditomorpha</taxon>
        <taxon>Strongyloidea</taxon>
        <taxon>Ancylostomatidae</taxon>
        <taxon>Ancylostomatinae</taxon>
        <taxon>Ancylostoma</taxon>
    </lineage>
</organism>
<proteinExistence type="predicted"/>